<dbReference type="Pfam" id="PF13365">
    <property type="entry name" value="Trypsin_2"/>
    <property type="match status" value="1"/>
</dbReference>
<evidence type="ECO:0000259" key="5">
    <source>
        <dbReference type="SMART" id="SM00082"/>
    </source>
</evidence>
<dbReference type="PANTHER" id="PTHR24369">
    <property type="entry name" value="ANTIGEN BSP, PUTATIVE-RELATED"/>
    <property type="match status" value="1"/>
</dbReference>
<evidence type="ECO:0000256" key="1">
    <source>
        <dbReference type="ARBA" id="ARBA00022614"/>
    </source>
</evidence>
<evidence type="ECO:0000256" key="3">
    <source>
        <dbReference type="ARBA" id="ARBA00022737"/>
    </source>
</evidence>
<evidence type="ECO:0000313" key="7">
    <source>
        <dbReference type="Proteomes" id="UP001166093"/>
    </source>
</evidence>
<dbReference type="SMART" id="SM00369">
    <property type="entry name" value="LRR_TYP"/>
    <property type="match status" value="7"/>
</dbReference>
<feature type="compositionally biased region" description="Basic and acidic residues" evidence="4">
    <location>
        <begin position="508"/>
        <end position="523"/>
    </location>
</feature>
<keyword evidence="7" id="KW-1185">Reference proteome</keyword>
<keyword evidence="3" id="KW-0677">Repeat</keyword>
<feature type="domain" description="LRRCT" evidence="5">
    <location>
        <begin position="368"/>
        <end position="418"/>
    </location>
</feature>
<dbReference type="SMART" id="SM00082">
    <property type="entry name" value="LRRCT"/>
    <property type="match status" value="1"/>
</dbReference>
<dbReference type="InterPro" id="IPR000483">
    <property type="entry name" value="Cys-rich_flank_reg_C"/>
</dbReference>
<dbReference type="Gene3D" id="3.80.10.10">
    <property type="entry name" value="Ribonuclease Inhibitor"/>
    <property type="match status" value="1"/>
</dbReference>
<keyword evidence="2" id="KW-0732">Signal</keyword>
<gene>
    <name evidence="6" type="primary">Rtn4rl2_2</name>
    <name evidence="6" type="ORF">GTO93_0001693</name>
</gene>
<reference evidence="6" key="1">
    <citation type="journal article" date="2021" name="Cell">
        <title>Tracing the genetic footprints of vertebrate landing in non-teleost ray-finned fishes.</title>
        <authorList>
            <person name="Bi X."/>
            <person name="Wang K."/>
            <person name="Yang L."/>
            <person name="Pan H."/>
            <person name="Jiang H."/>
            <person name="Wei Q."/>
            <person name="Fang M."/>
            <person name="Yu H."/>
            <person name="Zhu C."/>
            <person name="Cai Y."/>
            <person name="He Y."/>
            <person name="Gan X."/>
            <person name="Zeng H."/>
            <person name="Yu D."/>
            <person name="Zhu Y."/>
            <person name="Jiang H."/>
            <person name="Qiu Q."/>
            <person name="Yang H."/>
            <person name="Zhang Y.E."/>
            <person name="Wang W."/>
            <person name="Zhu M."/>
            <person name="He S."/>
            <person name="Zhang G."/>
        </authorList>
    </citation>
    <scope>NUCLEOTIDE SEQUENCE</scope>
    <source>
        <strain evidence="6">Pddl_001</strain>
    </source>
</reference>
<dbReference type="InterPro" id="IPR001611">
    <property type="entry name" value="Leu-rich_rpt"/>
</dbReference>
<dbReference type="Pfam" id="PF13855">
    <property type="entry name" value="LRR_8"/>
    <property type="match status" value="2"/>
</dbReference>
<comment type="caution">
    <text evidence="6">The sequence shown here is derived from an EMBL/GenBank/DDBJ whole genome shotgun (WGS) entry which is preliminary data.</text>
</comment>
<accession>A0ABS2YH95</accession>
<sequence>MDALVKLMKGRRQKDKGYPPIIELLRTEFGKDTDSFTLVSTMRALTELSESVCIIKAGNPIGTLVGTGFLLFGNCILTCAHVVEQFISSSQSQTVLTTTVHINFKYEKHGESLNYLLVKPQIVAYDRELDYALLELVQENSPLPPALITNLGVPPANFSAVPAGIPFHSQRIFLQNNRITEVRAESFGFGTQVLWLHSNNISSIEPGAFSDLHDLEELDLGDNPSLRTLDQDTFRGLDKLQSLHMYRCQLGTLPGTVFRKLYSLQFLYLQDNLLQHIQDDLFADLVNLTHLFLHGNLIRVLSENVFRGLVNLDRLLLHQNRIRQVHRRAFRDLGRLTILFLFNNSLSELPGPPLSSLRSLEFLRLNGNPWSCSCQARPLWEWFRKVRVSSSELLCAGPQERKGLDLRFLREIDFARCPLQDAPSKTGAFSSKWWFPKSGKSGQAEKFKGLFGRKGQQTSSLDNTAAGGKAKSYGPEPESALPKPGPQDYWENYENEDSSWRCSDSDCPGEKVEEEERSRGERNRPRFTLLSFSLSLSLMLALLSARSI</sequence>
<dbReference type="InterPro" id="IPR043504">
    <property type="entry name" value="Peptidase_S1_PA_chymotrypsin"/>
</dbReference>
<proteinExistence type="predicted"/>
<dbReference type="EMBL" id="JAAWVQ010149433">
    <property type="protein sequence ID" value="MBN3285555.1"/>
    <property type="molecule type" value="Genomic_DNA"/>
</dbReference>
<feature type="non-terminal residue" evidence="6">
    <location>
        <position position="1"/>
    </location>
</feature>
<dbReference type="Gene3D" id="2.40.10.10">
    <property type="entry name" value="Trypsin-like serine proteases"/>
    <property type="match status" value="1"/>
</dbReference>
<evidence type="ECO:0000256" key="2">
    <source>
        <dbReference type="ARBA" id="ARBA00022729"/>
    </source>
</evidence>
<keyword evidence="1" id="KW-0433">Leucine-rich repeat</keyword>
<name>A0ABS2YH95_POLSP</name>
<organism evidence="6 7">
    <name type="scientific">Polyodon spathula</name>
    <name type="common">North American paddlefish</name>
    <name type="synonym">Squalus spathula</name>
    <dbReference type="NCBI Taxonomy" id="7913"/>
    <lineage>
        <taxon>Eukaryota</taxon>
        <taxon>Metazoa</taxon>
        <taxon>Chordata</taxon>
        <taxon>Craniata</taxon>
        <taxon>Vertebrata</taxon>
        <taxon>Euteleostomi</taxon>
        <taxon>Actinopterygii</taxon>
        <taxon>Chondrostei</taxon>
        <taxon>Acipenseriformes</taxon>
        <taxon>Polyodontidae</taxon>
        <taxon>Polyodon</taxon>
    </lineage>
</organism>
<evidence type="ECO:0000256" key="4">
    <source>
        <dbReference type="SAM" id="MobiDB-lite"/>
    </source>
</evidence>
<dbReference type="PANTHER" id="PTHR24369:SF210">
    <property type="entry name" value="CHAOPTIN-RELATED"/>
    <property type="match status" value="1"/>
</dbReference>
<evidence type="ECO:0000313" key="6">
    <source>
        <dbReference type="EMBL" id="MBN3285555.1"/>
    </source>
</evidence>
<dbReference type="InterPro" id="IPR050541">
    <property type="entry name" value="LRR_TM_domain-containing"/>
</dbReference>
<protein>
    <submittedName>
        <fullName evidence="6">R4RL2 protein</fullName>
    </submittedName>
</protein>
<feature type="region of interest" description="Disordered" evidence="4">
    <location>
        <begin position="454"/>
        <end position="523"/>
    </location>
</feature>
<dbReference type="Proteomes" id="UP001166093">
    <property type="component" value="Unassembled WGS sequence"/>
</dbReference>
<feature type="non-terminal residue" evidence="6">
    <location>
        <position position="548"/>
    </location>
</feature>
<dbReference type="InterPro" id="IPR003591">
    <property type="entry name" value="Leu-rich_rpt_typical-subtyp"/>
</dbReference>
<dbReference type="InterPro" id="IPR032675">
    <property type="entry name" value="LRR_dom_sf"/>
</dbReference>
<dbReference type="InterPro" id="IPR009003">
    <property type="entry name" value="Peptidase_S1_PA"/>
</dbReference>
<dbReference type="SUPFAM" id="SSF52058">
    <property type="entry name" value="L domain-like"/>
    <property type="match status" value="1"/>
</dbReference>
<dbReference type="SUPFAM" id="SSF50494">
    <property type="entry name" value="Trypsin-like serine proteases"/>
    <property type="match status" value="1"/>
</dbReference>